<dbReference type="InterPro" id="IPR020103">
    <property type="entry name" value="PsdUridine_synth_cat_dom_sf"/>
</dbReference>
<organism evidence="5">
    <name type="scientific">hydrothermal vent metagenome</name>
    <dbReference type="NCBI Taxonomy" id="652676"/>
    <lineage>
        <taxon>unclassified sequences</taxon>
        <taxon>metagenomes</taxon>
        <taxon>ecological metagenomes</taxon>
    </lineage>
</organism>
<dbReference type="GO" id="GO:0001522">
    <property type="term" value="P:pseudouridine synthesis"/>
    <property type="evidence" value="ECO:0007669"/>
    <property type="project" value="InterPro"/>
</dbReference>
<dbReference type="SUPFAM" id="SSF55120">
    <property type="entry name" value="Pseudouridine synthase"/>
    <property type="match status" value="1"/>
</dbReference>
<dbReference type="Pfam" id="PF00849">
    <property type="entry name" value="PseudoU_synth_2"/>
    <property type="match status" value="1"/>
</dbReference>
<dbReference type="PANTHER" id="PTHR21600">
    <property type="entry name" value="MITOCHONDRIAL RNA PSEUDOURIDINE SYNTHASE"/>
    <property type="match status" value="1"/>
</dbReference>
<evidence type="ECO:0000313" key="5">
    <source>
        <dbReference type="EMBL" id="VAX29657.1"/>
    </source>
</evidence>
<dbReference type="AlphaFoldDB" id="A0A3B1DLU2"/>
<evidence type="ECO:0000256" key="2">
    <source>
        <dbReference type="ARBA" id="ARBA00023235"/>
    </source>
</evidence>
<dbReference type="InterPro" id="IPR006145">
    <property type="entry name" value="PsdUridine_synth_RsuA/RluA"/>
</dbReference>
<accession>A0A3B1DLU2</accession>
<sequence length="229" mass="25501">MTLSSFPLKILYQDNHLIAVYKPHGLATQADTKGGPALLDQTRQWIKTAHNKPGNVFLGLVHRLDKPVSGVVLFAKTSKAASRLAEQFRERKTKKTYRAIICGTPIQENGSLVQYLRKENSLKATVFPRPTPGAKKSVLSYTLIEKLPDTSILEIILETGRFHQIRAQLAFMGNPILGDVKYGARSPLPDRQIALYAQKLVVTHPISKDEITLESPPPPGWPFENKQGQ</sequence>
<dbReference type="InterPro" id="IPR050188">
    <property type="entry name" value="RluA_PseudoU_synthase"/>
</dbReference>
<dbReference type="GO" id="GO:0009982">
    <property type="term" value="F:pseudouridine synthase activity"/>
    <property type="evidence" value="ECO:0007669"/>
    <property type="project" value="InterPro"/>
</dbReference>
<dbReference type="GO" id="GO:0003723">
    <property type="term" value="F:RNA binding"/>
    <property type="evidence" value="ECO:0007669"/>
    <property type="project" value="InterPro"/>
</dbReference>
<name>A0A3B1DLU2_9ZZZZ</name>
<feature type="domain" description="Pseudouridine synthase RsuA/RluA-like" evidence="4">
    <location>
        <begin position="16"/>
        <end position="170"/>
    </location>
</feature>
<protein>
    <submittedName>
        <fullName evidence="5">RNA pseudouridylate synthase, group 1</fullName>
    </submittedName>
</protein>
<dbReference type="CDD" id="cd02869">
    <property type="entry name" value="PseudoU_synth_RluA_like"/>
    <property type="match status" value="1"/>
</dbReference>
<comment type="similarity">
    <text evidence="1">Belongs to the pseudouridine synthase RluA family.</text>
</comment>
<dbReference type="PROSITE" id="PS01129">
    <property type="entry name" value="PSI_RLU"/>
    <property type="match status" value="1"/>
</dbReference>
<proteinExistence type="inferred from homology"/>
<dbReference type="InterPro" id="IPR006224">
    <property type="entry name" value="PsdUridine_synth_RluA-like_CS"/>
</dbReference>
<evidence type="ECO:0000259" key="4">
    <source>
        <dbReference type="Pfam" id="PF00849"/>
    </source>
</evidence>
<evidence type="ECO:0000256" key="1">
    <source>
        <dbReference type="ARBA" id="ARBA00010876"/>
    </source>
</evidence>
<dbReference type="EMBL" id="UOGG01000088">
    <property type="protein sequence ID" value="VAX29657.1"/>
    <property type="molecule type" value="Genomic_DNA"/>
</dbReference>
<gene>
    <name evidence="5" type="ORF">MNBD_NITROSPINAE05-1361</name>
</gene>
<dbReference type="Gene3D" id="3.30.2350.10">
    <property type="entry name" value="Pseudouridine synthase"/>
    <property type="match status" value="1"/>
</dbReference>
<keyword evidence="2" id="KW-0413">Isomerase</keyword>
<reference evidence="5" key="1">
    <citation type="submission" date="2018-06" db="EMBL/GenBank/DDBJ databases">
        <authorList>
            <person name="Zhirakovskaya E."/>
        </authorList>
    </citation>
    <scope>NUCLEOTIDE SEQUENCE</scope>
</reference>
<feature type="region of interest" description="Disordered" evidence="3">
    <location>
        <begin position="209"/>
        <end position="229"/>
    </location>
</feature>
<dbReference type="PANTHER" id="PTHR21600:SF83">
    <property type="entry name" value="PSEUDOURIDYLATE SYNTHASE RPUSD4, MITOCHONDRIAL"/>
    <property type="match status" value="1"/>
</dbReference>
<evidence type="ECO:0000256" key="3">
    <source>
        <dbReference type="SAM" id="MobiDB-lite"/>
    </source>
</evidence>